<dbReference type="EMBL" id="CP009245">
    <property type="protein sequence ID" value="APT85236.1"/>
    <property type="molecule type" value="Genomic_DNA"/>
</dbReference>
<protein>
    <recommendedName>
        <fullName evidence="2">Ribosomal silencing factor RsfS</fullName>
    </recommendedName>
</protein>
<dbReference type="PANTHER" id="PTHR21043:SF0">
    <property type="entry name" value="MITOCHONDRIAL ASSEMBLY OF RIBOSOMAL LARGE SUBUNIT PROTEIN 1"/>
    <property type="match status" value="1"/>
</dbReference>
<organism evidence="4 5">
    <name type="scientific">Corynebacterium aquilae DSM 44791</name>
    <dbReference type="NCBI Taxonomy" id="1431546"/>
    <lineage>
        <taxon>Bacteria</taxon>
        <taxon>Bacillati</taxon>
        <taxon>Actinomycetota</taxon>
        <taxon>Actinomycetes</taxon>
        <taxon>Mycobacteriales</taxon>
        <taxon>Corynebacteriaceae</taxon>
        <taxon>Corynebacterium</taxon>
    </lineage>
</organism>
<dbReference type="SUPFAM" id="SSF81301">
    <property type="entry name" value="Nucleotidyltransferase"/>
    <property type="match status" value="1"/>
</dbReference>
<gene>
    <name evidence="2" type="primary">rsfS</name>
    <name evidence="4" type="ORF">CAQU_09305</name>
</gene>
<feature type="region of interest" description="Disordered" evidence="3">
    <location>
        <begin position="130"/>
        <end position="155"/>
    </location>
</feature>
<dbReference type="GO" id="GO:0090071">
    <property type="term" value="P:negative regulation of ribosome biogenesis"/>
    <property type="evidence" value="ECO:0007669"/>
    <property type="project" value="UniProtKB-UniRule"/>
</dbReference>
<evidence type="ECO:0000313" key="5">
    <source>
        <dbReference type="Proteomes" id="UP000185478"/>
    </source>
</evidence>
<dbReference type="FunFam" id="3.30.460.10:FF:000008">
    <property type="entry name" value="Ribosomal silencing factor RsfS"/>
    <property type="match status" value="1"/>
</dbReference>
<dbReference type="GO" id="GO:0017148">
    <property type="term" value="P:negative regulation of translation"/>
    <property type="evidence" value="ECO:0007669"/>
    <property type="project" value="UniProtKB-UniRule"/>
</dbReference>
<dbReference type="GO" id="GO:0005737">
    <property type="term" value="C:cytoplasm"/>
    <property type="evidence" value="ECO:0007669"/>
    <property type="project" value="UniProtKB-SubCell"/>
</dbReference>
<reference evidence="4 5" key="1">
    <citation type="submission" date="2014-08" db="EMBL/GenBank/DDBJ databases">
        <title>Complete genome sequence of Corynebacterium aquilae S-613T(T) (=DSM 44791(T)), isolated from the choana of a healthy golden eagle.</title>
        <authorList>
            <person name="Ruckert C."/>
            <person name="Albersmeier A."/>
            <person name="Winkler A."/>
            <person name="Kalinowski J."/>
        </authorList>
    </citation>
    <scope>NUCLEOTIDE SEQUENCE [LARGE SCALE GENOMIC DNA]</scope>
    <source>
        <strain evidence="4 5">S-613</strain>
    </source>
</reference>
<keyword evidence="2" id="KW-0963">Cytoplasm</keyword>
<comment type="subcellular location">
    <subcellularLocation>
        <location evidence="2">Cytoplasm</location>
    </subcellularLocation>
</comment>
<dbReference type="AlphaFoldDB" id="A0A1L7CHB4"/>
<dbReference type="HAMAP" id="MF_01477">
    <property type="entry name" value="Iojap_RsfS"/>
    <property type="match status" value="1"/>
</dbReference>
<dbReference type="Proteomes" id="UP000185478">
    <property type="component" value="Chromosome"/>
</dbReference>
<keyword evidence="2" id="KW-0810">Translation regulation</keyword>
<dbReference type="Gene3D" id="3.30.460.10">
    <property type="entry name" value="Beta Polymerase, domain 2"/>
    <property type="match status" value="1"/>
</dbReference>
<evidence type="ECO:0000256" key="1">
    <source>
        <dbReference type="ARBA" id="ARBA00010574"/>
    </source>
</evidence>
<sequence>MPAQQTSIDLASVAAHAASEKLAENIAVIDVADQLIITDCFVIVSADTERQVNAIVDEVEDKLREAGAKPLRREGVRESRWALLDYGEIVVHAMRTDEREFYGLDRLWADCPLIDIDGVDGYTRPAEWEGLATAREAQTQDELPLAEPTPDADEL</sequence>
<accession>A0A1L7CHB4</accession>
<keyword evidence="2" id="KW-0678">Repressor</keyword>
<dbReference type="RefSeq" id="WP_075727074.1">
    <property type="nucleotide sequence ID" value="NZ_CP009245.1"/>
</dbReference>
<evidence type="ECO:0000313" key="4">
    <source>
        <dbReference type="EMBL" id="APT85236.1"/>
    </source>
</evidence>
<dbReference type="InterPro" id="IPR043519">
    <property type="entry name" value="NT_sf"/>
</dbReference>
<dbReference type="NCBIfam" id="TIGR00090">
    <property type="entry name" value="rsfS_iojap_ybeB"/>
    <property type="match status" value="1"/>
</dbReference>
<dbReference type="GO" id="GO:0043023">
    <property type="term" value="F:ribosomal large subunit binding"/>
    <property type="evidence" value="ECO:0007669"/>
    <property type="project" value="TreeGrafter"/>
</dbReference>
<proteinExistence type="inferred from homology"/>
<dbReference type="KEGG" id="caqu:CAQU_09305"/>
<dbReference type="GO" id="GO:0042256">
    <property type="term" value="P:cytosolic ribosome assembly"/>
    <property type="evidence" value="ECO:0007669"/>
    <property type="project" value="UniProtKB-UniRule"/>
</dbReference>
<comment type="subunit">
    <text evidence="2">Interacts with ribosomal protein uL14 (rplN).</text>
</comment>
<keyword evidence="5" id="KW-1185">Reference proteome</keyword>
<dbReference type="PANTHER" id="PTHR21043">
    <property type="entry name" value="IOJAP SUPERFAMILY ORTHOLOG"/>
    <property type="match status" value="1"/>
</dbReference>
<dbReference type="Pfam" id="PF02410">
    <property type="entry name" value="RsfS"/>
    <property type="match status" value="1"/>
</dbReference>
<comment type="similarity">
    <text evidence="1 2">Belongs to the Iojap/RsfS family.</text>
</comment>
<comment type="function">
    <text evidence="2">Functions as a ribosomal silencing factor. Interacts with ribosomal protein uL14 (rplN), blocking formation of intersubunit bridge B8. Prevents association of the 30S and 50S ribosomal subunits and the formation of functional ribosomes, thus repressing translation.</text>
</comment>
<evidence type="ECO:0000256" key="2">
    <source>
        <dbReference type="HAMAP-Rule" id="MF_01477"/>
    </source>
</evidence>
<dbReference type="STRING" id="1431546.CAQU_09305"/>
<evidence type="ECO:0000256" key="3">
    <source>
        <dbReference type="SAM" id="MobiDB-lite"/>
    </source>
</evidence>
<dbReference type="InterPro" id="IPR004394">
    <property type="entry name" value="Iojap/RsfS/C7orf30"/>
</dbReference>
<name>A0A1L7CHB4_9CORY</name>